<comment type="subunit">
    <text evidence="1">Homodimer.</text>
</comment>
<dbReference type="Gene3D" id="1.20.1050.10">
    <property type="match status" value="2"/>
</dbReference>
<feature type="domain" description="GST N-terminal" evidence="2">
    <location>
        <begin position="2"/>
        <end position="83"/>
    </location>
</feature>
<protein>
    <recommendedName>
        <fullName evidence="6">Glutathione S-transferase 1</fullName>
    </recommendedName>
</protein>
<dbReference type="OMA" id="WHQATIR"/>
<dbReference type="Pfam" id="PF13417">
    <property type="entry name" value="GST_N_3"/>
    <property type="match status" value="2"/>
</dbReference>
<dbReference type="SUPFAM" id="SSF47616">
    <property type="entry name" value="GST C-terminal domain-like"/>
    <property type="match status" value="2"/>
</dbReference>
<evidence type="ECO:0000313" key="4">
    <source>
        <dbReference type="EMBL" id="KNC29243.1"/>
    </source>
</evidence>
<feature type="domain" description="GST C-terminal" evidence="3">
    <location>
        <begin position="340"/>
        <end position="464"/>
    </location>
</feature>
<reference evidence="4 5" key="1">
    <citation type="journal article" date="2015" name="Nat. Commun.">
        <title>Lucilia cuprina genome unlocks parasitic fly biology to underpin future interventions.</title>
        <authorList>
            <person name="Anstead C.A."/>
            <person name="Korhonen P.K."/>
            <person name="Young N.D."/>
            <person name="Hall R.S."/>
            <person name="Jex A.R."/>
            <person name="Murali S.C."/>
            <person name="Hughes D.S."/>
            <person name="Lee S.F."/>
            <person name="Perry T."/>
            <person name="Stroehlein A.J."/>
            <person name="Ansell B.R."/>
            <person name="Breugelmans B."/>
            <person name="Hofmann A."/>
            <person name="Qu J."/>
            <person name="Dugan S."/>
            <person name="Lee S.L."/>
            <person name="Chao H."/>
            <person name="Dinh H."/>
            <person name="Han Y."/>
            <person name="Doddapaneni H.V."/>
            <person name="Worley K.C."/>
            <person name="Muzny D.M."/>
            <person name="Ioannidis P."/>
            <person name="Waterhouse R.M."/>
            <person name="Zdobnov E.M."/>
            <person name="James P.J."/>
            <person name="Bagnall N.H."/>
            <person name="Kotze A.C."/>
            <person name="Gibbs R.A."/>
            <person name="Richards S."/>
            <person name="Batterham P."/>
            <person name="Gasser R.B."/>
        </authorList>
    </citation>
    <scope>NUCLEOTIDE SEQUENCE [LARGE SCALE GENOMIC DNA]</scope>
    <source>
        <strain evidence="4 5">LS</strain>
        <tissue evidence="4">Full body</tissue>
    </source>
</reference>
<evidence type="ECO:0000259" key="2">
    <source>
        <dbReference type="PROSITE" id="PS50404"/>
    </source>
</evidence>
<dbReference type="InterPro" id="IPR036282">
    <property type="entry name" value="Glutathione-S-Trfase_C_sf"/>
</dbReference>
<dbReference type="InterPro" id="IPR040079">
    <property type="entry name" value="Glutathione_S-Trfase"/>
</dbReference>
<dbReference type="OrthoDB" id="2309723at2759"/>
<dbReference type="SUPFAM" id="SSF52833">
    <property type="entry name" value="Thioredoxin-like"/>
    <property type="match status" value="2"/>
</dbReference>
<dbReference type="FunFam" id="3.40.30.10:FF:000034">
    <property type="entry name" value="glutathione S-transferase 1"/>
    <property type="match status" value="2"/>
</dbReference>
<accession>A0A0L0C9Y8</accession>
<dbReference type="PROSITE" id="PS50404">
    <property type="entry name" value="GST_NTER"/>
    <property type="match status" value="2"/>
</dbReference>
<evidence type="ECO:0000256" key="1">
    <source>
        <dbReference type="ARBA" id="ARBA00011738"/>
    </source>
</evidence>
<organism evidence="4 5">
    <name type="scientific">Lucilia cuprina</name>
    <name type="common">Green bottle fly</name>
    <name type="synonym">Australian sheep blowfly</name>
    <dbReference type="NCBI Taxonomy" id="7375"/>
    <lineage>
        <taxon>Eukaryota</taxon>
        <taxon>Metazoa</taxon>
        <taxon>Ecdysozoa</taxon>
        <taxon>Arthropoda</taxon>
        <taxon>Hexapoda</taxon>
        <taxon>Insecta</taxon>
        <taxon>Pterygota</taxon>
        <taxon>Neoptera</taxon>
        <taxon>Endopterygota</taxon>
        <taxon>Diptera</taxon>
        <taxon>Brachycera</taxon>
        <taxon>Muscomorpha</taxon>
        <taxon>Oestroidea</taxon>
        <taxon>Calliphoridae</taxon>
        <taxon>Luciliinae</taxon>
        <taxon>Lucilia</taxon>
    </lineage>
</organism>
<dbReference type="EMBL" id="JRES01000678">
    <property type="protein sequence ID" value="KNC29243.1"/>
    <property type="molecule type" value="Genomic_DNA"/>
</dbReference>
<dbReference type="Gene3D" id="3.40.30.10">
    <property type="entry name" value="Glutaredoxin"/>
    <property type="match status" value="2"/>
</dbReference>
<dbReference type="SFLD" id="SFLDS00019">
    <property type="entry name" value="Glutathione_Transferase_(cytos"/>
    <property type="match status" value="2"/>
</dbReference>
<dbReference type="InterPro" id="IPR004046">
    <property type="entry name" value="GST_C"/>
</dbReference>
<proteinExistence type="predicted"/>
<feature type="domain" description="GST C-terminal" evidence="3">
    <location>
        <begin position="89"/>
        <end position="216"/>
    </location>
</feature>
<evidence type="ECO:0008006" key="6">
    <source>
        <dbReference type="Google" id="ProtNLM"/>
    </source>
</evidence>
<dbReference type="CDD" id="cd03177">
    <property type="entry name" value="GST_C_Delta_Epsilon"/>
    <property type="match status" value="2"/>
</dbReference>
<gene>
    <name evidence="4" type="ORF">FF38_02363</name>
</gene>
<sequence length="473" mass="54074">MTKITLYGLDASPPVRACLLTLKALNLPFEYKRMNLLEGEHLSQEYLKKNPQHTVPTLEDDGHFLWDSHAIIAYLVSKYGKNDSLYPKDLLKRAQVDQRLHFESGVMFQGGLRNITAPLFFRNETQVPQHKIDAIIEIYDFLEIFLKNSPYMAGDHLTIADFSIVTTVTSLVAFVDIDSSKYPKLTAWIKRLESLPYYNEANGVGAKMLVEMIKSKNITILPFSRAISFSTHYSILKINILCLEANRLSNKMGKIILYGSDPSPPVRACLLALKALDLPFELRAVDFNAKEHLSEEYLKKNPQHTVPTLEDDGHFIWDSHAINSYLVTKYGKDDSLYPKDFLKRALVNQRLFFDSGVVFQGGLRNITSPLWYKNETKVPREKIDALHEIYDFLEVFLKDNLYMAGDELTIADFSVITTVTSLEAFVDIDSLKYPKLNAWIKRMETLPYYQEANGAGVKKFVKVFKSFNITIVP</sequence>
<feature type="domain" description="GST N-terminal" evidence="2">
    <location>
        <begin position="253"/>
        <end position="334"/>
    </location>
</feature>
<dbReference type="SFLD" id="SFLDG00358">
    <property type="entry name" value="Main_(cytGST)"/>
    <property type="match status" value="2"/>
</dbReference>
<dbReference type="CDD" id="cd03045">
    <property type="entry name" value="GST_N_Delta_Epsilon"/>
    <property type="match status" value="2"/>
</dbReference>
<dbReference type="AlphaFoldDB" id="A0A0L0C9Y8"/>
<dbReference type="Proteomes" id="UP000037069">
    <property type="component" value="Unassembled WGS sequence"/>
</dbReference>
<dbReference type="InterPro" id="IPR004045">
    <property type="entry name" value="Glutathione_S-Trfase_N"/>
</dbReference>
<dbReference type="STRING" id="7375.A0A0L0C9Y8"/>
<name>A0A0L0C9Y8_LUCCU</name>
<evidence type="ECO:0000313" key="5">
    <source>
        <dbReference type="Proteomes" id="UP000037069"/>
    </source>
</evidence>
<dbReference type="GO" id="GO:0004364">
    <property type="term" value="F:glutathione transferase activity"/>
    <property type="evidence" value="ECO:0007669"/>
    <property type="project" value="TreeGrafter"/>
</dbReference>
<dbReference type="Pfam" id="PF00043">
    <property type="entry name" value="GST_C"/>
    <property type="match status" value="2"/>
</dbReference>
<dbReference type="PANTHER" id="PTHR43969">
    <property type="entry name" value="GLUTATHIONE S TRANSFERASE D10, ISOFORM A-RELATED"/>
    <property type="match status" value="1"/>
</dbReference>
<dbReference type="PANTHER" id="PTHR43969:SF4">
    <property type="entry name" value="FI01423P-RELATED"/>
    <property type="match status" value="1"/>
</dbReference>
<dbReference type="InterPro" id="IPR036249">
    <property type="entry name" value="Thioredoxin-like_sf"/>
</dbReference>
<keyword evidence="5" id="KW-1185">Reference proteome</keyword>
<evidence type="ECO:0000259" key="3">
    <source>
        <dbReference type="PROSITE" id="PS50405"/>
    </source>
</evidence>
<dbReference type="GO" id="GO:0006749">
    <property type="term" value="P:glutathione metabolic process"/>
    <property type="evidence" value="ECO:0007669"/>
    <property type="project" value="TreeGrafter"/>
</dbReference>
<dbReference type="PROSITE" id="PS50405">
    <property type="entry name" value="GST_CTER"/>
    <property type="match status" value="2"/>
</dbReference>
<comment type="caution">
    <text evidence="4">The sequence shown here is derived from an EMBL/GenBank/DDBJ whole genome shotgun (WGS) entry which is preliminary data.</text>
</comment>
<dbReference type="SFLD" id="SFLDG01153">
    <property type="entry name" value="Main.4:_Theta-like"/>
    <property type="match status" value="2"/>
</dbReference>
<dbReference type="FunFam" id="1.20.1050.10:FF:000007">
    <property type="entry name" value="Glutathione S-transferase 1-1"/>
    <property type="match status" value="2"/>
</dbReference>
<dbReference type="InterPro" id="IPR010987">
    <property type="entry name" value="Glutathione-S-Trfase_C-like"/>
</dbReference>